<comment type="caution">
    <text evidence="2">The sequence shown here is derived from an EMBL/GenBank/DDBJ whole genome shotgun (WGS) entry which is preliminary data.</text>
</comment>
<evidence type="ECO:0000259" key="1">
    <source>
        <dbReference type="Pfam" id="PF13338"/>
    </source>
</evidence>
<reference evidence="2 3" key="1">
    <citation type="submission" date="2019-02" db="EMBL/GenBank/DDBJ databases">
        <title>Draft genome sequences of novel Actinobacteria.</title>
        <authorList>
            <person name="Sahin N."/>
            <person name="Ay H."/>
            <person name="Saygin H."/>
        </authorList>
    </citation>
    <scope>NUCLEOTIDE SEQUENCE [LARGE SCALE GENOMIC DNA]</scope>
    <source>
        <strain evidence="2 3">JCM 30529</strain>
    </source>
</reference>
<protein>
    <recommendedName>
        <fullName evidence="1">AbiEi antitoxin N-terminal domain-containing protein</fullName>
    </recommendedName>
</protein>
<keyword evidence="3" id="KW-1185">Reference proteome</keyword>
<organism evidence="2 3">
    <name type="scientific">Micromonospora fluostatini</name>
    <dbReference type="NCBI Taxonomy" id="1629071"/>
    <lineage>
        <taxon>Bacteria</taxon>
        <taxon>Bacillati</taxon>
        <taxon>Actinomycetota</taxon>
        <taxon>Actinomycetes</taxon>
        <taxon>Micromonosporales</taxon>
        <taxon>Micromonosporaceae</taxon>
        <taxon>Micromonospora</taxon>
    </lineage>
</organism>
<dbReference type="Pfam" id="PF13338">
    <property type="entry name" value="AbiEi_4"/>
    <property type="match status" value="1"/>
</dbReference>
<sequence length="197" mass="21931">MLSDRQALRRRLSRLAHRQHGFFTAAQAVEIGYSHQAQKHHVDSGNWLRVDRGVFRFPEWPAHQFDHLVRWTLWSGGAGVVSHASSLAAQDLGEVDPALVHLSVPERFRRSAPGVVLHRPLPPEEHIDDRDGYRVTTPSRALAECAEAKIEQHWLNSAVSEALDRGVTTPRRLRDAASELGPTAEFGVHLALAASGR</sequence>
<name>A0ABY2DF76_9ACTN</name>
<proteinExistence type="predicted"/>
<evidence type="ECO:0000313" key="2">
    <source>
        <dbReference type="EMBL" id="TDB92129.1"/>
    </source>
</evidence>
<accession>A0ABY2DF76</accession>
<dbReference type="InterPro" id="IPR025159">
    <property type="entry name" value="AbiEi_N"/>
</dbReference>
<feature type="domain" description="AbiEi antitoxin N-terminal" evidence="1">
    <location>
        <begin position="10"/>
        <end position="58"/>
    </location>
</feature>
<dbReference type="EMBL" id="SMKE01000493">
    <property type="protein sequence ID" value="TDB92129.1"/>
    <property type="molecule type" value="Genomic_DNA"/>
</dbReference>
<gene>
    <name evidence="2" type="ORF">E1091_13280</name>
</gene>
<evidence type="ECO:0000313" key="3">
    <source>
        <dbReference type="Proteomes" id="UP000295626"/>
    </source>
</evidence>
<dbReference type="Proteomes" id="UP000295626">
    <property type="component" value="Unassembled WGS sequence"/>
</dbReference>